<reference evidence="1 2" key="1">
    <citation type="submission" date="2016-10" db="EMBL/GenBank/DDBJ databases">
        <authorList>
            <person name="de Groot N.N."/>
        </authorList>
    </citation>
    <scope>NUCLEOTIDE SEQUENCE [LARGE SCALE GENOMIC DNA]</scope>
    <source>
        <strain evidence="1 2">DSM 15283</strain>
    </source>
</reference>
<keyword evidence="1" id="KW-0808">Transferase</keyword>
<dbReference type="InterPro" id="IPR037171">
    <property type="entry name" value="NagB/RpiA_transferase-like"/>
</dbReference>
<dbReference type="GO" id="GO:0008410">
    <property type="term" value="F:CoA-transferase activity"/>
    <property type="evidence" value="ECO:0007669"/>
    <property type="project" value="InterPro"/>
</dbReference>
<dbReference type="STRING" id="254406.SAMN04488042_10490"/>
<sequence>MPNKIISAEAAARLVSDGDTITTSGFVGIGVPEALLKALETRFLDSGTPRDLTLIFAAGQGDGKERGLNRLGHKGLLRRVIGGHWGLIPKVAALAVAGDIEGWNLPQGVISHLFRDIAAGKPGTLTHVGLETFVDPRLQGGRVNDISTEEVVRLMDVGGEKVLFYPTRPIQVALLRGSTADPAGNVTMEREALTIDNLAQAMAVKNSGGVVIVQVERIAARGALSPRDVEIPGALVDAVVVASPEDHMQTYATPYNHAFAGEFRVEGDGAGDMPLTARKIIARRAAFELPVGGIVNLGIGMPEGVAAVASEEKLLDHLTLTAEPGVIGGQPASGLDFGAAINTDAIVAQNQQFDLYDGGGLDLAILGMAEVGADGAVNVSRFGPRLAGAGGFINISQNAQAVVFAGTFTSVGLDVGVEDGVLDIRSEGKVAKFLQQVEQVTFSGARAARLGKPVLYVTERCVFSLTPNGVELIEVAPGMDIERDILGHMGFRPILRDPVEMDARIFRPEPMELRVDLLHLDLADRIALDGAARVLFINFGKLSLRSLREVEMIRRRVEEVCGPLGHRVDVIANYDGARIDPEVEDAYGAMVNALEDRFYGRVTRYSGSAFMRMKLGDVFERGRGAHIFESAEEARSFLGNRTQG</sequence>
<dbReference type="InterPro" id="IPR004165">
    <property type="entry name" value="CoA_trans_fam_I"/>
</dbReference>
<dbReference type="SUPFAM" id="SSF100950">
    <property type="entry name" value="NagB/RpiA/CoA transferase-like"/>
    <property type="match status" value="2"/>
</dbReference>
<dbReference type="Pfam" id="PF01144">
    <property type="entry name" value="CoA_trans"/>
    <property type="match status" value="1"/>
</dbReference>
<keyword evidence="2" id="KW-1185">Reference proteome</keyword>
<protein>
    <submittedName>
        <fullName evidence="1">Propionate CoA-transferase</fullName>
    </submittedName>
</protein>
<accession>A0A1I4NBR0</accession>
<proteinExistence type="predicted"/>
<dbReference type="AlphaFoldDB" id="A0A1I4NBR0"/>
<dbReference type="PANTHER" id="PTHR43293">
    <property type="entry name" value="ACETATE COA-TRANSFERASE YDIF"/>
    <property type="match status" value="1"/>
</dbReference>
<dbReference type="Proteomes" id="UP000199144">
    <property type="component" value="Unassembled WGS sequence"/>
</dbReference>
<organism evidence="1 2">
    <name type="scientific">Shimia aestuarii</name>
    <dbReference type="NCBI Taxonomy" id="254406"/>
    <lineage>
        <taxon>Bacteria</taxon>
        <taxon>Pseudomonadati</taxon>
        <taxon>Pseudomonadota</taxon>
        <taxon>Alphaproteobacteria</taxon>
        <taxon>Rhodobacterales</taxon>
        <taxon>Roseobacteraceae</taxon>
    </lineage>
</organism>
<evidence type="ECO:0000313" key="1">
    <source>
        <dbReference type="EMBL" id="SFM12720.1"/>
    </source>
</evidence>
<dbReference type="SMART" id="SM00882">
    <property type="entry name" value="CoA_trans"/>
    <property type="match status" value="2"/>
</dbReference>
<dbReference type="EMBL" id="FOTQ01000004">
    <property type="protein sequence ID" value="SFM12720.1"/>
    <property type="molecule type" value="Genomic_DNA"/>
</dbReference>
<gene>
    <name evidence="1" type="ORF">SAMN04488042_10490</name>
</gene>
<evidence type="ECO:0000313" key="2">
    <source>
        <dbReference type="Proteomes" id="UP000199144"/>
    </source>
</evidence>
<dbReference type="Gene3D" id="3.40.1080.10">
    <property type="entry name" value="Glutaconate Coenzyme A-transferase"/>
    <property type="match status" value="2"/>
</dbReference>
<dbReference type="RefSeq" id="WP_093093984.1">
    <property type="nucleotide sequence ID" value="NZ_FOTQ01000004.1"/>
</dbReference>
<name>A0A1I4NBR0_9RHOB</name>
<dbReference type="PANTHER" id="PTHR43293:SF1">
    <property type="entry name" value="ACETATE COA-TRANSFERASE YDIF"/>
    <property type="match status" value="1"/>
</dbReference>
<dbReference type="OrthoDB" id="9805230at2"/>